<reference evidence="6" key="1">
    <citation type="submission" date="2022-11" db="UniProtKB">
        <authorList>
            <consortium name="EnsemblMetazoa"/>
        </authorList>
    </citation>
    <scope>IDENTIFICATION</scope>
</reference>
<evidence type="ECO:0000259" key="5">
    <source>
        <dbReference type="PROSITE" id="PS50003"/>
    </source>
</evidence>
<dbReference type="PROSITE" id="PS50003">
    <property type="entry name" value="PH_DOMAIN"/>
    <property type="match status" value="1"/>
</dbReference>
<accession>A0A913ZS68</accession>
<keyword evidence="7" id="KW-1185">Reference proteome</keyword>
<protein>
    <recommendedName>
        <fullName evidence="5">PH domain-containing protein</fullName>
    </recommendedName>
</protein>
<dbReference type="Gene3D" id="2.30.29.30">
    <property type="entry name" value="Pleckstrin-homology domain (PH domain)/Phosphotyrosine-binding domain (PTB)"/>
    <property type="match status" value="1"/>
</dbReference>
<name>A0A913ZS68_PATMI</name>
<dbReference type="GO" id="GO:0005886">
    <property type="term" value="C:plasma membrane"/>
    <property type="evidence" value="ECO:0007669"/>
    <property type="project" value="TreeGrafter"/>
</dbReference>
<dbReference type="InterPro" id="IPR011993">
    <property type="entry name" value="PH-like_dom_sf"/>
</dbReference>
<evidence type="ECO:0000256" key="1">
    <source>
        <dbReference type="ARBA" id="ARBA00008842"/>
    </source>
</evidence>
<evidence type="ECO:0000313" key="6">
    <source>
        <dbReference type="EnsemblMetazoa" id="XP_038054613.1"/>
    </source>
</evidence>
<feature type="domain" description="PH" evidence="5">
    <location>
        <begin position="1"/>
        <end position="91"/>
    </location>
</feature>
<dbReference type="InterPro" id="IPR001849">
    <property type="entry name" value="PH_domain"/>
</dbReference>
<keyword evidence="3" id="KW-0445">Lipid transport</keyword>
<dbReference type="SMART" id="SM00233">
    <property type="entry name" value="PH"/>
    <property type="match status" value="1"/>
</dbReference>
<dbReference type="GO" id="GO:0006869">
    <property type="term" value="P:lipid transport"/>
    <property type="evidence" value="ECO:0007669"/>
    <property type="project" value="UniProtKB-KW"/>
</dbReference>
<dbReference type="GeneID" id="119726827"/>
<dbReference type="InterPro" id="IPR000648">
    <property type="entry name" value="Oxysterol-bd"/>
</dbReference>
<proteinExistence type="inferred from homology"/>
<dbReference type="GO" id="GO:0097038">
    <property type="term" value="C:perinuclear endoplasmic reticulum"/>
    <property type="evidence" value="ECO:0007669"/>
    <property type="project" value="TreeGrafter"/>
</dbReference>
<dbReference type="AlphaFoldDB" id="A0A913ZS68"/>
<dbReference type="GO" id="GO:0032934">
    <property type="term" value="F:sterol binding"/>
    <property type="evidence" value="ECO:0007669"/>
    <property type="project" value="TreeGrafter"/>
</dbReference>
<dbReference type="RefSeq" id="XP_038054613.1">
    <property type="nucleotide sequence ID" value="XM_038198685.1"/>
</dbReference>
<comment type="similarity">
    <text evidence="1">Belongs to the OSBP family.</text>
</comment>
<dbReference type="Pfam" id="PF00169">
    <property type="entry name" value="PH"/>
    <property type="match status" value="1"/>
</dbReference>
<evidence type="ECO:0000256" key="3">
    <source>
        <dbReference type="ARBA" id="ARBA00023055"/>
    </source>
</evidence>
<organism evidence="6 7">
    <name type="scientific">Patiria miniata</name>
    <name type="common">Bat star</name>
    <name type="synonym">Asterina miniata</name>
    <dbReference type="NCBI Taxonomy" id="46514"/>
    <lineage>
        <taxon>Eukaryota</taxon>
        <taxon>Metazoa</taxon>
        <taxon>Echinodermata</taxon>
        <taxon>Eleutherozoa</taxon>
        <taxon>Asterozoa</taxon>
        <taxon>Asteroidea</taxon>
        <taxon>Valvatacea</taxon>
        <taxon>Valvatida</taxon>
        <taxon>Asterinidae</taxon>
        <taxon>Patiria</taxon>
    </lineage>
</organism>
<evidence type="ECO:0000313" key="7">
    <source>
        <dbReference type="Proteomes" id="UP000887568"/>
    </source>
</evidence>
<dbReference type="Proteomes" id="UP000887568">
    <property type="component" value="Unplaced"/>
</dbReference>
<dbReference type="GO" id="GO:0005829">
    <property type="term" value="C:cytosol"/>
    <property type="evidence" value="ECO:0007669"/>
    <property type="project" value="TreeGrafter"/>
</dbReference>
<keyword evidence="2" id="KW-0813">Transport</keyword>
<keyword evidence="4" id="KW-0446">Lipid-binding</keyword>
<evidence type="ECO:0000256" key="2">
    <source>
        <dbReference type="ARBA" id="ARBA00022448"/>
    </source>
</evidence>
<dbReference type="PANTHER" id="PTHR10972:SF205">
    <property type="entry name" value="OXYSTEROL-BINDING PROTEIN 1"/>
    <property type="match status" value="1"/>
</dbReference>
<dbReference type="OrthoDB" id="1854502at2759"/>
<evidence type="ECO:0000256" key="4">
    <source>
        <dbReference type="ARBA" id="ARBA00023121"/>
    </source>
</evidence>
<dbReference type="OMA" id="MEMSHTC"/>
<dbReference type="EnsemblMetazoa" id="XM_038198685.1">
    <property type="protein sequence ID" value="XP_038054613.1"/>
    <property type="gene ID" value="LOC119726827"/>
</dbReference>
<dbReference type="PANTHER" id="PTHR10972">
    <property type="entry name" value="OXYSTEROL-BINDING PROTEIN-RELATED"/>
    <property type="match status" value="1"/>
</dbReference>
<dbReference type="SUPFAM" id="SSF50729">
    <property type="entry name" value="PH domain-like"/>
    <property type="match status" value="1"/>
</dbReference>
<sequence>MADSSVKNPPPENFKGWLYKWTNYIKGYQRRCNQAEMAHTCRGTINLSGAYIDTEDSCNFVISSGTQTFHLKASSEVERQRWVTSLELAKARAIQMMEEDSDDEEELPSDVDRTELQTTLHILTAN</sequence>